<evidence type="ECO:0000256" key="1">
    <source>
        <dbReference type="ARBA" id="ARBA00004651"/>
    </source>
</evidence>
<dbReference type="Proteomes" id="UP000625283">
    <property type="component" value="Unassembled WGS sequence"/>
</dbReference>
<evidence type="ECO:0000256" key="4">
    <source>
        <dbReference type="ARBA" id="ARBA00022692"/>
    </source>
</evidence>
<dbReference type="InterPro" id="IPR050833">
    <property type="entry name" value="Poly_Biosynth_Transport"/>
</dbReference>
<comment type="caution">
    <text evidence="8">The sequence shown here is derived from an EMBL/GenBank/DDBJ whole genome shotgun (WGS) entry which is preliminary data.</text>
</comment>
<feature type="transmembrane region" description="Helical" evidence="7">
    <location>
        <begin position="289"/>
        <end position="312"/>
    </location>
</feature>
<feature type="transmembrane region" description="Helical" evidence="7">
    <location>
        <begin position="115"/>
        <end position="135"/>
    </location>
</feature>
<dbReference type="EMBL" id="JAERTY010000009">
    <property type="protein sequence ID" value="MBL1410267.1"/>
    <property type="molecule type" value="Genomic_DNA"/>
</dbReference>
<keyword evidence="6 7" id="KW-0472">Membrane</keyword>
<proteinExistence type="inferred from homology"/>
<feature type="transmembrane region" description="Helical" evidence="7">
    <location>
        <begin position="416"/>
        <end position="436"/>
    </location>
</feature>
<name>A0ABS1R6D6_9SPHI</name>
<accession>A0ABS1R6D6</accession>
<evidence type="ECO:0000313" key="8">
    <source>
        <dbReference type="EMBL" id="MBL1410267.1"/>
    </source>
</evidence>
<comment type="similarity">
    <text evidence="2">Belongs to the polysaccharide synthase family.</text>
</comment>
<evidence type="ECO:0000313" key="9">
    <source>
        <dbReference type="Proteomes" id="UP000625283"/>
    </source>
</evidence>
<evidence type="ECO:0000256" key="6">
    <source>
        <dbReference type="ARBA" id="ARBA00023136"/>
    </source>
</evidence>
<dbReference type="PANTHER" id="PTHR30250">
    <property type="entry name" value="PST FAMILY PREDICTED COLANIC ACID TRANSPORTER"/>
    <property type="match status" value="1"/>
</dbReference>
<feature type="transmembrane region" description="Helical" evidence="7">
    <location>
        <begin position="44"/>
        <end position="69"/>
    </location>
</feature>
<dbReference type="RefSeq" id="WP_202103969.1">
    <property type="nucleotide sequence ID" value="NZ_JAERTY010000009.1"/>
</dbReference>
<evidence type="ECO:0000256" key="2">
    <source>
        <dbReference type="ARBA" id="ARBA00007430"/>
    </source>
</evidence>
<reference evidence="8 9" key="1">
    <citation type="submission" date="2021-01" db="EMBL/GenBank/DDBJ databases">
        <title>C459-1 draft genome sequence.</title>
        <authorList>
            <person name="Zhang X.-F."/>
        </authorList>
    </citation>
    <scope>NUCLEOTIDE SEQUENCE [LARGE SCALE GENOMIC DNA]</scope>
    <source>
        <strain evidence="9">C459-1</strain>
    </source>
</reference>
<sequence length="483" mass="54003">MSENIKSLTLKGLFWNALDRVGFQLVATVVGIITARVLDPSDFAVMAGLGIFSVIATSIVDSGLATSLVRSKVVADKDYSSMFVFNLVVSAVIYLVLFIAAPYIEKFYGVAQLALYARVLFLQLLINAFGIVQYVKVLKRAQFNITARVNVFSVILSGGIAVTLASTGFGIWALIMQPVLYTTFRTTLFWIWGDWKINFSYSASSIKKHMEFSLSFMTANLLGKTLSQLYGSVILKYYNPVQAGHYFQANRWGETPNLLISSIVQGTTLSTLAPIQDDYARFLNACRKAFATLAFVLFPVSMLAITVAYPGFMYVLTDKYENAVVYFQLLCAAGIFISFTDMNVNFINIKGKSRYALILEIIKLVSAVVALFLTVDHGLMTIIYGQLLVRLLCYILSTRWSKKTYGYSLFLQLRDLAPYFLNSLVAACISYLPLYFSVVNSYLVLLIIQSVLFVSIYIGLNHVFKNPIWVEGIQMIKVKFKKA</sequence>
<evidence type="ECO:0000256" key="5">
    <source>
        <dbReference type="ARBA" id="ARBA00022989"/>
    </source>
</evidence>
<feature type="transmembrane region" description="Helical" evidence="7">
    <location>
        <begin position="21"/>
        <end position="38"/>
    </location>
</feature>
<feature type="transmembrane region" description="Helical" evidence="7">
    <location>
        <begin position="379"/>
        <end position="396"/>
    </location>
</feature>
<evidence type="ECO:0000256" key="7">
    <source>
        <dbReference type="SAM" id="Phobius"/>
    </source>
</evidence>
<feature type="transmembrane region" description="Helical" evidence="7">
    <location>
        <begin position="442"/>
        <end position="460"/>
    </location>
</feature>
<evidence type="ECO:0000256" key="3">
    <source>
        <dbReference type="ARBA" id="ARBA00022475"/>
    </source>
</evidence>
<feature type="transmembrane region" description="Helical" evidence="7">
    <location>
        <begin position="355"/>
        <end position="373"/>
    </location>
</feature>
<keyword evidence="9" id="KW-1185">Reference proteome</keyword>
<dbReference type="CDD" id="cd13127">
    <property type="entry name" value="MATE_tuaB_like"/>
    <property type="match status" value="1"/>
</dbReference>
<dbReference type="PANTHER" id="PTHR30250:SF10">
    <property type="entry name" value="LIPOPOLYSACCHARIDE BIOSYNTHESIS PROTEIN WZXC"/>
    <property type="match status" value="1"/>
</dbReference>
<comment type="subcellular location">
    <subcellularLocation>
        <location evidence="1">Cell membrane</location>
        <topology evidence="1">Multi-pass membrane protein</topology>
    </subcellularLocation>
</comment>
<keyword evidence="3" id="KW-1003">Cell membrane</keyword>
<feature type="transmembrane region" description="Helical" evidence="7">
    <location>
        <begin position="324"/>
        <end position="343"/>
    </location>
</feature>
<feature type="transmembrane region" description="Helical" evidence="7">
    <location>
        <begin position="147"/>
        <end position="165"/>
    </location>
</feature>
<dbReference type="Pfam" id="PF13440">
    <property type="entry name" value="Polysacc_synt_3"/>
    <property type="match status" value="1"/>
</dbReference>
<feature type="transmembrane region" description="Helical" evidence="7">
    <location>
        <begin position="81"/>
        <end position="103"/>
    </location>
</feature>
<keyword evidence="5 7" id="KW-1133">Transmembrane helix</keyword>
<organism evidence="8 9">
    <name type="scientific">Sphingobacterium faecale</name>
    <dbReference type="NCBI Taxonomy" id="2803775"/>
    <lineage>
        <taxon>Bacteria</taxon>
        <taxon>Pseudomonadati</taxon>
        <taxon>Bacteroidota</taxon>
        <taxon>Sphingobacteriia</taxon>
        <taxon>Sphingobacteriales</taxon>
        <taxon>Sphingobacteriaceae</taxon>
        <taxon>Sphingobacterium</taxon>
    </lineage>
</organism>
<gene>
    <name evidence="8" type="ORF">JKG61_16045</name>
</gene>
<keyword evidence="4 7" id="KW-0812">Transmembrane</keyword>
<protein>
    <submittedName>
        <fullName evidence="8">Lipopolysaccharide biosynthesis protein</fullName>
    </submittedName>
</protein>